<organism evidence="2 3">
    <name type="scientific">Novosphingobium piscinae</name>
    <dbReference type="NCBI Taxonomy" id="1507448"/>
    <lineage>
        <taxon>Bacteria</taxon>
        <taxon>Pseudomonadati</taxon>
        <taxon>Pseudomonadota</taxon>
        <taxon>Alphaproteobacteria</taxon>
        <taxon>Sphingomonadales</taxon>
        <taxon>Sphingomonadaceae</taxon>
        <taxon>Novosphingobium</taxon>
    </lineage>
</organism>
<dbReference type="Proteomes" id="UP000551327">
    <property type="component" value="Unassembled WGS sequence"/>
</dbReference>
<feature type="domain" description="ABM" evidence="1">
    <location>
        <begin position="2"/>
        <end position="90"/>
    </location>
</feature>
<protein>
    <submittedName>
        <fullName evidence="2">Antibiotic biosynthesis monooxygenase</fullName>
    </submittedName>
</protein>
<dbReference type="PANTHER" id="PTHR33336:SF3">
    <property type="entry name" value="ABM DOMAIN-CONTAINING PROTEIN"/>
    <property type="match status" value="1"/>
</dbReference>
<keyword evidence="3" id="KW-1185">Reference proteome</keyword>
<proteinExistence type="predicted"/>
<sequence>MLLVIGHLRFPAGARAGVLAALAEITRETRAEPGCLFYDFAEDVLEPDCFRVSEGWRDAEALRGHWASAHMDRFRAAREALGMSERVVTLYETAGPTEI</sequence>
<dbReference type="InterPro" id="IPR007138">
    <property type="entry name" value="ABM_dom"/>
</dbReference>
<dbReference type="Pfam" id="PF03992">
    <property type="entry name" value="ABM"/>
    <property type="match status" value="1"/>
</dbReference>
<dbReference type="InterPro" id="IPR011008">
    <property type="entry name" value="Dimeric_a/b-barrel"/>
</dbReference>
<gene>
    <name evidence="2" type="ORF">H7F53_14805</name>
</gene>
<dbReference type="GO" id="GO:0005829">
    <property type="term" value="C:cytosol"/>
    <property type="evidence" value="ECO:0007669"/>
    <property type="project" value="TreeGrafter"/>
</dbReference>
<evidence type="ECO:0000259" key="1">
    <source>
        <dbReference type="PROSITE" id="PS51725"/>
    </source>
</evidence>
<evidence type="ECO:0000313" key="3">
    <source>
        <dbReference type="Proteomes" id="UP000551327"/>
    </source>
</evidence>
<dbReference type="RefSeq" id="WP_185680281.1">
    <property type="nucleotide sequence ID" value="NZ_JACLAX010000019.1"/>
</dbReference>
<dbReference type="Gene3D" id="3.30.70.100">
    <property type="match status" value="1"/>
</dbReference>
<dbReference type="PANTHER" id="PTHR33336">
    <property type="entry name" value="QUINOL MONOOXYGENASE YGIN-RELATED"/>
    <property type="match status" value="1"/>
</dbReference>
<accession>A0A7X1G0M2</accession>
<name>A0A7X1G0M2_9SPHN</name>
<dbReference type="SUPFAM" id="SSF54909">
    <property type="entry name" value="Dimeric alpha+beta barrel"/>
    <property type="match status" value="1"/>
</dbReference>
<evidence type="ECO:0000313" key="2">
    <source>
        <dbReference type="EMBL" id="MBC2670420.1"/>
    </source>
</evidence>
<keyword evidence="2" id="KW-0503">Monooxygenase</keyword>
<dbReference type="GO" id="GO:0004497">
    <property type="term" value="F:monooxygenase activity"/>
    <property type="evidence" value="ECO:0007669"/>
    <property type="project" value="UniProtKB-KW"/>
</dbReference>
<dbReference type="EMBL" id="JACLAX010000019">
    <property type="protein sequence ID" value="MBC2670420.1"/>
    <property type="molecule type" value="Genomic_DNA"/>
</dbReference>
<dbReference type="PROSITE" id="PS51725">
    <property type="entry name" value="ABM"/>
    <property type="match status" value="1"/>
</dbReference>
<dbReference type="AlphaFoldDB" id="A0A7X1G0M2"/>
<keyword evidence="2" id="KW-0560">Oxidoreductase</keyword>
<dbReference type="InterPro" id="IPR050744">
    <property type="entry name" value="AI-2_Isomerase_LsrG"/>
</dbReference>
<comment type="caution">
    <text evidence="2">The sequence shown here is derived from an EMBL/GenBank/DDBJ whole genome shotgun (WGS) entry which is preliminary data.</text>
</comment>
<reference evidence="2 3" key="1">
    <citation type="submission" date="2020-08" db="EMBL/GenBank/DDBJ databases">
        <title>The genome sequence of type strain Novosphingobium piscinae KCTC 42194.</title>
        <authorList>
            <person name="Liu Y."/>
        </authorList>
    </citation>
    <scope>NUCLEOTIDE SEQUENCE [LARGE SCALE GENOMIC DNA]</scope>
    <source>
        <strain evidence="2 3">KCTC 42194</strain>
    </source>
</reference>